<dbReference type="GO" id="GO:0006313">
    <property type="term" value="P:DNA transposition"/>
    <property type="evidence" value="ECO:0007669"/>
    <property type="project" value="InterPro"/>
</dbReference>
<feature type="non-terminal residue" evidence="3">
    <location>
        <position position="1"/>
    </location>
</feature>
<dbReference type="Proteomes" id="UP000265691">
    <property type="component" value="Unassembled WGS sequence"/>
</dbReference>
<dbReference type="AlphaFoldDB" id="A0A3A1Y7S6"/>
<dbReference type="GO" id="GO:0004803">
    <property type="term" value="F:transposase activity"/>
    <property type="evidence" value="ECO:0007669"/>
    <property type="project" value="InterPro"/>
</dbReference>
<comment type="caution">
    <text evidence="3">The sequence shown here is derived from an EMBL/GenBank/DDBJ whole genome shotgun (WGS) entry which is preliminary data.</text>
</comment>
<gene>
    <name evidence="3" type="ORF">CKF54_00775</name>
</gene>
<dbReference type="RefSeq" id="WP_147396795.1">
    <property type="nucleotide sequence ID" value="NZ_NRHC01000010.1"/>
</dbReference>
<evidence type="ECO:0000313" key="3">
    <source>
        <dbReference type="EMBL" id="RIY34353.1"/>
    </source>
</evidence>
<protein>
    <recommendedName>
        <fullName evidence="2">Transposase IS4-like domain-containing protein</fullName>
    </recommendedName>
</protein>
<evidence type="ECO:0000256" key="1">
    <source>
        <dbReference type="SAM" id="MobiDB-lite"/>
    </source>
</evidence>
<evidence type="ECO:0000259" key="2">
    <source>
        <dbReference type="Pfam" id="PF01609"/>
    </source>
</evidence>
<organism evidence="3 4">
    <name type="scientific">Psittacicella hinzii</name>
    <dbReference type="NCBI Taxonomy" id="2028575"/>
    <lineage>
        <taxon>Bacteria</taxon>
        <taxon>Pseudomonadati</taxon>
        <taxon>Pseudomonadota</taxon>
        <taxon>Gammaproteobacteria</taxon>
        <taxon>Pasteurellales</taxon>
        <taxon>Psittacicellaceae</taxon>
        <taxon>Psittacicella</taxon>
    </lineage>
</organism>
<proteinExistence type="predicted"/>
<dbReference type="Pfam" id="PF01609">
    <property type="entry name" value="DDE_Tnp_1"/>
    <property type="match status" value="1"/>
</dbReference>
<sequence length="384" mass="43788">AKVEDSTSKVEDSSSKVEDSVSKEEVKEKVVINPKDIIETTDYSKAESHEILNEKFNTNSFIDQVYYIANKFNLIKILSSIWSPEVATKIINWAAFCIYTDKYNATHNFNLFAKEMNLSERWHMSSQRFSEFFMSFEVDKMELFYKELAAFLKETSAIYLDFSNITTYSNNLKNAAWGKSKTGERLKQVNLAVGKGTRTHLPIFLEIYRGNVNDSSYLKRAGEIAKKSIPKIEMIVMDQGAASKENLKYLEDLGINVVTILKSKTIAHRTILAKANSMGHANLQLLEGSTEYYYQEIINYADSKYKAVAVYSADKAAVETKTILRDRNKEVQEVEKLGRQLPIKPSSMRFHTFKVKSPGECDAEYSKAKFKNEVDAAGWFVLIT</sequence>
<dbReference type="EMBL" id="NRHC01000010">
    <property type="protein sequence ID" value="RIY34353.1"/>
    <property type="molecule type" value="Genomic_DNA"/>
</dbReference>
<name>A0A3A1Y7S6_9GAMM</name>
<dbReference type="OrthoDB" id="6171862at2"/>
<dbReference type="InterPro" id="IPR002559">
    <property type="entry name" value="Transposase_11"/>
</dbReference>
<dbReference type="GO" id="GO:0003677">
    <property type="term" value="F:DNA binding"/>
    <property type="evidence" value="ECO:0007669"/>
    <property type="project" value="InterPro"/>
</dbReference>
<evidence type="ECO:0000313" key="4">
    <source>
        <dbReference type="Proteomes" id="UP000265691"/>
    </source>
</evidence>
<dbReference type="PANTHER" id="PTHR34614">
    <property type="match status" value="1"/>
</dbReference>
<accession>A0A3A1Y7S6</accession>
<dbReference type="PANTHER" id="PTHR34614:SF2">
    <property type="entry name" value="TRANSPOSASE IS4-LIKE DOMAIN-CONTAINING PROTEIN"/>
    <property type="match status" value="1"/>
</dbReference>
<feature type="domain" description="Transposase IS4-like" evidence="2">
    <location>
        <begin position="155"/>
        <end position="314"/>
    </location>
</feature>
<reference evidence="3 4" key="1">
    <citation type="submission" date="2017-08" db="EMBL/GenBank/DDBJ databases">
        <title>Reclassification of Bisgaard taxon 37 and 44.</title>
        <authorList>
            <person name="Christensen H."/>
        </authorList>
    </citation>
    <scope>NUCLEOTIDE SEQUENCE [LARGE SCALE GENOMIC DNA]</scope>
    <source>
        <strain evidence="3 4">B96_3</strain>
    </source>
</reference>
<feature type="region of interest" description="Disordered" evidence="1">
    <location>
        <begin position="1"/>
        <end position="26"/>
    </location>
</feature>
<feature type="non-terminal residue" evidence="3">
    <location>
        <position position="384"/>
    </location>
</feature>
<keyword evidence="4" id="KW-1185">Reference proteome</keyword>